<dbReference type="PANTHER" id="PTHR36180">
    <property type="entry name" value="DNA-BINDING PROTEIN-RELATED-RELATED"/>
    <property type="match status" value="1"/>
</dbReference>
<protein>
    <submittedName>
        <fullName evidence="2">Phage tail fiber</fullName>
    </submittedName>
</protein>
<organism evidence="2">
    <name type="scientific">Serratia marcescens</name>
    <dbReference type="NCBI Taxonomy" id="615"/>
    <lineage>
        <taxon>Bacteria</taxon>
        <taxon>Pseudomonadati</taxon>
        <taxon>Pseudomonadota</taxon>
        <taxon>Gammaproteobacteria</taxon>
        <taxon>Enterobacterales</taxon>
        <taxon>Yersiniaceae</taxon>
        <taxon>Serratia</taxon>
    </lineage>
</organism>
<reference evidence="2" key="1">
    <citation type="submission" date="2018-06" db="EMBL/GenBank/DDBJ databases">
        <title>SME-4 producing Serratia marcescens from Argentina and comparison with genomes of other SME-producers.</title>
        <authorList>
            <person name="Dabos L."/>
            <person name="Patino Navarrete R."/>
            <person name="Naas T."/>
        </authorList>
    </citation>
    <scope>NUCLEOTIDE SEQUENCE</scope>
    <source>
        <strain evidence="2">S8</strain>
    </source>
</reference>
<evidence type="ECO:0000313" key="2">
    <source>
        <dbReference type="EMBL" id="AXH02457.1"/>
    </source>
</evidence>
<evidence type="ECO:0000259" key="1">
    <source>
        <dbReference type="PROSITE" id="PS51750"/>
    </source>
</evidence>
<dbReference type="AlphaFoldDB" id="A0A345IRI5"/>
<dbReference type="EMBL" id="MH460883">
    <property type="protein sequence ID" value="AXH02457.1"/>
    <property type="molecule type" value="Genomic_DNA"/>
</dbReference>
<dbReference type="PROSITE" id="PS51750">
    <property type="entry name" value="BRO_N"/>
    <property type="match status" value="1"/>
</dbReference>
<dbReference type="RefSeq" id="WP_121513942.1">
    <property type="nucleotide sequence ID" value="NZ_NTFN01000007.1"/>
</dbReference>
<feature type="domain" description="Bro-N" evidence="1">
    <location>
        <begin position="1"/>
        <end position="113"/>
    </location>
</feature>
<dbReference type="SMART" id="SM01040">
    <property type="entry name" value="Bro-N"/>
    <property type="match status" value="1"/>
</dbReference>
<dbReference type="Pfam" id="PF02498">
    <property type="entry name" value="Bro-N"/>
    <property type="match status" value="1"/>
</dbReference>
<sequence>MTAQNAPTVFSFDSNVKINVITRSGAPWFFAAEVCKAIGIANHRDAVRKLDDDEKAVGLTDTLGGEQESVIISESGLYTLILRCRDAVTPGTIPYRFRKWVTSEVLPAIRQTGQYQHRAPETLSDLAGTGTTMTVRDARRGKKKTSTKTASRIADACVPVILEAMRDQYHYANTNVGPEEVIPALLSDERNLQITALVEELADNGHNVAGVVREVEVMRYYILQCAKNMAAIATHAAFIAKQTKVQ</sequence>
<dbReference type="PANTHER" id="PTHR36180:SF2">
    <property type="entry name" value="BRO FAMILY PROTEIN"/>
    <property type="match status" value="1"/>
</dbReference>
<accession>A0A345IRI5</accession>
<proteinExistence type="predicted"/>
<dbReference type="InterPro" id="IPR003497">
    <property type="entry name" value="BRO_N_domain"/>
</dbReference>
<name>A0A345IRI5_SERMA</name>